<sequence>MNSMNSMKLNRKGRKLRVEATRRVIVCLRTFGPRPYRPSLKSSFRLPSFRLCSPLQPSAESQIPLHRLLFSSRLFATRTASHPQSFETSFAIYIYVYPLPPSTARDQSSRRRRGCVAGLQCMVAVPAGRFPGHVTSQTRRCAFLFSPS</sequence>
<evidence type="ECO:0000313" key="1">
    <source>
        <dbReference type="EMBL" id="KLO12423.1"/>
    </source>
</evidence>
<dbReference type="Proteomes" id="UP000053477">
    <property type="component" value="Unassembled WGS sequence"/>
</dbReference>
<gene>
    <name evidence="1" type="ORF">SCHPADRAFT_419875</name>
</gene>
<organism evidence="1 2">
    <name type="scientific">Schizopora paradoxa</name>
    <dbReference type="NCBI Taxonomy" id="27342"/>
    <lineage>
        <taxon>Eukaryota</taxon>
        <taxon>Fungi</taxon>
        <taxon>Dikarya</taxon>
        <taxon>Basidiomycota</taxon>
        <taxon>Agaricomycotina</taxon>
        <taxon>Agaricomycetes</taxon>
        <taxon>Hymenochaetales</taxon>
        <taxon>Schizoporaceae</taxon>
        <taxon>Schizopora</taxon>
    </lineage>
</organism>
<name>A0A0H2RSM4_9AGAM</name>
<proteinExistence type="predicted"/>
<evidence type="ECO:0000313" key="2">
    <source>
        <dbReference type="Proteomes" id="UP000053477"/>
    </source>
</evidence>
<keyword evidence="2" id="KW-1185">Reference proteome</keyword>
<reference evidence="1 2" key="1">
    <citation type="submission" date="2015-04" db="EMBL/GenBank/DDBJ databases">
        <title>Complete genome sequence of Schizopora paradoxa KUC8140, a cosmopolitan wood degrader in East Asia.</title>
        <authorList>
            <consortium name="DOE Joint Genome Institute"/>
            <person name="Min B."/>
            <person name="Park H."/>
            <person name="Jang Y."/>
            <person name="Kim J.-J."/>
            <person name="Kim K.H."/>
            <person name="Pangilinan J."/>
            <person name="Lipzen A."/>
            <person name="Riley R."/>
            <person name="Grigoriev I.V."/>
            <person name="Spatafora J.W."/>
            <person name="Choi I.-G."/>
        </authorList>
    </citation>
    <scope>NUCLEOTIDE SEQUENCE [LARGE SCALE GENOMIC DNA]</scope>
    <source>
        <strain evidence="1 2">KUC8140</strain>
    </source>
</reference>
<protein>
    <submittedName>
        <fullName evidence="1">Uncharacterized protein</fullName>
    </submittedName>
</protein>
<dbReference type="EMBL" id="KQ085978">
    <property type="protein sequence ID" value="KLO12423.1"/>
    <property type="molecule type" value="Genomic_DNA"/>
</dbReference>
<dbReference type="AlphaFoldDB" id="A0A0H2RSM4"/>
<accession>A0A0H2RSM4</accession>
<dbReference type="InParanoid" id="A0A0H2RSM4"/>